<evidence type="ECO:0000313" key="2">
    <source>
        <dbReference type="Proteomes" id="UP000188533"/>
    </source>
</evidence>
<dbReference type="Proteomes" id="UP000188533">
    <property type="component" value="Unassembled WGS sequence"/>
</dbReference>
<name>A0A1Q3E120_LENED</name>
<dbReference type="EMBL" id="BDGU01000046">
    <property type="protein sequence ID" value="GAW00943.1"/>
    <property type="molecule type" value="Genomic_DNA"/>
</dbReference>
<comment type="caution">
    <text evidence="1">The sequence shown here is derived from an EMBL/GenBank/DDBJ whole genome shotgun (WGS) entry which is preliminary data.</text>
</comment>
<sequence length="130" mass="14439">MSIGNGQGIFAESGTLLGDESPTARCLLPPLKPAARRSSVMPCHASPCILLYQPIRPPGAIICETPKRKLRSGHAGQLRSGFIRDNRSQHTYKRTIKLEQIITLAREHILLSSGEICWSNFSFELFHTLK</sequence>
<gene>
    <name evidence="1" type="ORF">LENED_002505</name>
</gene>
<dbReference type="AlphaFoldDB" id="A0A1Q3E120"/>
<organism evidence="1 2">
    <name type="scientific">Lentinula edodes</name>
    <name type="common">Shiitake mushroom</name>
    <name type="synonym">Lentinus edodes</name>
    <dbReference type="NCBI Taxonomy" id="5353"/>
    <lineage>
        <taxon>Eukaryota</taxon>
        <taxon>Fungi</taxon>
        <taxon>Dikarya</taxon>
        <taxon>Basidiomycota</taxon>
        <taxon>Agaricomycotina</taxon>
        <taxon>Agaricomycetes</taxon>
        <taxon>Agaricomycetidae</taxon>
        <taxon>Agaricales</taxon>
        <taxon>Marasmiineae</taxon>
        <taxon>Omphalotaceae</taxon>
        <taxon>Lentinula</taxon>
    </lineage>
</organism>
<protein>
    <submittedName>
        <fullName evidence="1">Uncharacterized protein</fullName>
    </submittedName>
</protein>
<proteinExistence type="predicted"/>
<reference evidence="1 2" key="2">
    <citation type="submission" date="2017-02" db="EMBL/GenBank/DDBJ databases">
        <title>A genome survey and senescence transcriptome analysis in Lentinula edodes.</title>
        <authorList>
            <person name="Sakamoto Y."/>
            <person name="Nakade K."/>
            <person name="Sato S."/>
            <person name="Yoshida Y."/>
            <person name="Miyazaki K."/>
            <person name="Natsume S."/>
            <person name="Konno N."/>
        </authorList>
    </citation>
    <scope>NUCLEOTIDE SEQUENCE [LARGE SCALE GENOMIC DNA]</scope>
    <source>
        <strain evidence="1 2">NBRC 111202</strain>
    </source>
</reference>
<reference evidence="1 2" key="1">
    <citation type="submission" date="2016-08" db="EMBL/GenBank/DDBJ databases">
        <authorList>
            <consortium name="Lentinula edodes genome sequencing consortium"/>
            <person name="Sakamoto Y."/>
            <person name="Nakade K."/>
            <person name="Sato S."/>
            <person name="Yoshida Y."/>
            <person name="Miyazaki K."/>
            <person name="Natsume S."/>
            <person name="Konno N."/>
        </authorList>
    </citation>
    <scope>NUCLEOTIDE SEQUENCE [LARGE SCALE GENOMIC DNA]</scope>
    <source>
        <strain evidence="1 2">NBRC 111202</strain>
    </source>
</reference>
<accession>A0A1Q3E120</accession>
<keyword evidence="2" id="KW-1185">Reference proteome</keyword>
<evidence type="ECO:0000313" key="1">
    <source>
        <dbReference type="EMBL" id="GAW00943.1"/>
    </source>
</evidence>